<dbReference type="EMBL" id="VRMG01000008">
    <property type="protein sequence ID" value="TXN29835.1"/>
    <property type="molecule type" value="Genomic_DNA"/>
</dbReference>
<dbReference type="Pfam" id="PF13472">
    <property type="entry name" value="Lipase_GDSL_2"/>
    <property type="match status" value="1"/>
</dbReference>
<name>A0A5C8UN70_9MICO</name>
<protein>
    <submittedName>
        <fullName evidence="3">SGNH/GDSL hydrolase family protein</fullName>
    </submittedName>
</protein>
<keyword evidence="1" id="KW-0732">Signal</keyword>
<reference evidence="3 4" key="1">
    <citation type="submission" date="2019-08" db="EMBL/GenBank/DDBJ databases">
        <title>Bacterial whole genome sequence for Glaciihabitans sp. CHu50b-6-2.</title>
        <authorList>
            <person name="Jin L."/>
        </authorList>
    </citation>
    <scope>NUCLEOTIDE SEQUENCE [LARGE SCALE GENOMIC DNA]</scope>
    <source>
        <strain evidence="3 4">CHu50b-6-2</strain>
    </source>
</reference>
<organism evidence="3 4">
    <name type="scientific">Lacisediminihabitans profunda</name>
    <dbReference type="NCBI Taxonomy" id="2594790"/>
    <lineage>
        <taxon>Bacteria</taxon>
        <taxon>Bacillati</taxon>
        <taxon>Actinomycetota</taxon>
        <taxon>Actinomycetes</taxon>
        <taxon>Micrococcales</taxon>
        <taxon>Microbacteriaceae</taxon>
        <taxon>Lacisediminihabitans</taxon>
    </lineage>
</organism>
<dbReference type="PANTHER" id="PTHR30383">
    <property type="entry name" value="THIOESTERASE 1/PROTEASE 1/LYSOPHOSPHOLIPASE L1"/>
    <property type="match status" value="1"/>
</dbReference>
<dbReference type="Gene3D" id="3.40.50.1110">
    <property type="entry name" value="SGNH hydrolase"/>
    <property type="match status" value="1"/>
</dbReference>
<sequence>MPLRQPRFVALAAILVAALALGGCASDDLDTNTTSAATSAHSSPVVVAIGDSIMKGHGLTPAQSWPALLAKTNAWSLDNLACDGAGFVKAGDADDCGGDFSGLVAEAVAAKPSLILISGSSNDLGISNSQLQEQTIQVVTALRAALPTTTIVGISTVWNDTAAPDQMDDINEQVRQALKGVGGVYLDIGQPLAGHRAWLQSDDVHPTAKGQRELAKAIAGAVRSAKLKL</sequence>
<gene>
    <name evidence="3" type="ORF">FVP33_11875</name>
</gene>
<keyword evidence="4" id="KW-1185">Reference proteome</keyword>
<dbReference type="Proteomes" id="UP000321379">
    <property type="component" value="Unassembled WGS sequence"/>
</dbReference>
<comment type="caution">
    <text evidence="3">The sequence shown here is derived from an EMBL/GenBank/DDBJ whole genome shotgun (WGS) entry which is preliminary data.</text>
</comment>
<dbReference type="SUPFAM" id="SSF52266">
    <property type="entry name" value="SGNH hydrolase"/>
    <property type="match status" value="1"/>
</dbReference>
<dbReference type="CDD" id="cd00229">
    <property type="entry name" value="SGNH_hydrolase"/>
    <property type="match status" value="1"/>
</dbReference>
<feature type="chain" id="PRO_5038414186" evidence="1">
    <location>
        <begin position="26"/>
        <end position="229"/>
    </location>
</feature>
<dbReference type="InterPro" id="IPR013830">
    <property type="entry name" value="SGNH_hydro"/>
</dbReference>
<proteinExistence type="predicted"/>
<dbReference type="InterPro" id="IPR036514">
    <property type="entry name" value="SGNH_hydro_sf"/>
</dbReference>
<dbReference type="GO" id="GO:0004622">
    <property type="term" value="F:phosphatidylcholine lysophospholipase activity"/>
    <property type="evidence" value="ECO:0007669"/>
    <property type="project" value="TreeGrafter"/>
</dbReference>
<dbReference type="PROSITE" id="PS51257">
    <property type="entry name" value="PROKAR_LIPOPROTEIN"/>
    <property type="match status" value="1"/>
</dbReference>
<evidence type="ECO:0000259" key="2">
    <source>
        <dbReference type="Pfam" id="PF13472"/>
    </source>
</evidence>
<feature type="domain" description="SGNH hydrolase-type esterase" evidence="2">
    <location>
        <begin position="48"/>
        <end position="212"/>
    </location>
</feature>
<keyword evidence="3" id="KW-0378">Hydrolase</keyword>
<accession>A0A5C8UN70</accession>
<dbReference type="RefSeq" id="WP_147783878.1">
    <property type="nucleotide sequence ID" value="NZ_VRMG01000008.1"/>
</dbReference>
<feature type="signal peptide" evidence="1">
    <location>
        <begin position="1"/>
        <end position="25"/>
    </location>
</feature>
<dbReference type="AlphaFoldDB" id="A0A5C8UN70"/>
<dbReference type="InterPro" id="IPR051532">
    <property type="entry name" value="Ester_Hydrolysis_Enzymes"/>
</dbReference>
<dbReference type="PANTHER" id="PTHR30383:SF5">
    <property type="entry name" value="SGNH HYDROLASE-TYPE ESTERASE DOMAIN-CONTAINING PROTEIN"/>
    <property type="match status" value="1"/>
</dbReference>
<evidence type="ECO:0000313" key="3">
    <source>
        <dbReference type="EMBL" id="TXN29835.1"/>
    </source>
</evidence>
<evidence type="ECO:0000313" key="4">
    <source>
        <dbReference type="Proteomes" id="UP000321379"/>
    </source>
</evidence>
<evidence type="ECO:0000256" key="1">
    <source>
        <dbReference type="SAM" id="SignalP"/>
    </source>
</evidence>